<dbReference type="RefSeq" id="WP_144857300.1">
    <property type="nucleotide sequence ID" value="NZ_BAAAYT010000005.1"/>
</dbReference>
<accession>A0A560W9X8</accession>
<evidence type="ECO:0000256" key="1">
    <source>
        <dbReference type="ARBA" id="ARBA00004141"/>
    </source>
</evidence>
<keyword evidence="3 6" id="KW-0812">Transmembrane</keyword>
<organism evidence="7 8">
    <name type="scientific">Marihabitans asiaticum</name>
    <dbReference type="NCBI Taxonomy" id="415218"/>
    <lineage>
        <taxon>Bacteria</taxon>
        <taxon>Bacillati</taxon>
        <taxon>Actinomycetota</taxon>
        <taxon>Actinomycetes</taxon>
        <taxon>Micrococcales</taxon>
        <taxon>Intrasporangiaceae</taxon>
        <taxon>Marihabitans</taxon>
    </lineage>
</organism>
<feature type="transmembrane region" description="Helical" evidence="6">
    <location>
        <begin position="221"/>
        <end position="242"/>
    </location>
</feature>
<evidence type="ECO:0000256" key="5">
    <source>
        <dbReference type="ARBA" id="ARBA00023136"/>
    </source>
</evidence>
<keyword evidence="5 6" id="KW-0472">Membrane</keyword>
<sequence length="251" mass="26325">MIELPQGWAGEAWFVAALLLLTVIATLVMRWARLELGWQAVTAVLRAALQLGVVALVLSGVLSTPWTVALFILLMLTTASLTSARRLTEVYQGRRGAVLGVLAASLLTVVLVFALHLMDWTVRYLIAVAGIIIGNAMAGATLVGRTFHATARERAGEIEGWLALGATPPVAHDDIGRQSVREMLIPSVDQTKSTGLVTLPGAFVGAIMGGASPVEAAKFQLVVLAGILLAKAVSGIVVARVAGRSPFVPYG</sequence>
<comment type="caution">
    <text evidence="7">The sequence shown here is derived from an EMBL/GenBank/DDBJ whole genome shotgun (WGS) entry which is preliminary data.</text>
</comment>
<name>A0A560W9X8_9MICO</name>
<proteinExistence type="inferred from homology"/>
<evidence type="ECO:0000256" key="2">
    <source>
        <dbReference type="ARBA" id="ARBA00005268"/>
    </source>
</evidence>
<feature type="transmembrane region" description="Helical" evidence="6">
    <location>
        <begin position="96"/>
        <end position="118"/>
    </location>
</feature>
<gene>
    <name evidence="7" type="ORF">FB557_1838</name>
</gene>
<dbReference type="EMBL" id="VIUW01000003">
    <property type="protein sequence ID" value="TWD14428.1"/>
    <property type="molecule type" value="Genomic_DNA"/>
</dbReference>
<dbReference type="PANTHER" id="PTHR30028">
    <property type="entry name" value="UPF0014 INNER MEMBRANE PROTEIN YBBM-RELATED"/>
    <property type="match status" value="1"/>
</dbReference>
<evidence type="ECO:0000256" key="6">
    <source>
        <dbReference type="SAM" id="Phobius"/>
    </source>
</evidence>
<dbReference type="GO" id="GO:0005886">
    <property type="term" value="C:plasma membrane"/>
    <property type="evidence" value="ECO:0007669"/>
    <property type="project" value="TreeGrafter"/>
</dbReference>
<dbReference type="OrthoDB" id="3212530at2"/>
<dbReference type="Pfam" id="PF03649">
    <property type="entry name" value="UPF0014"/>
    <property type="match status" value="1"/>
</dbReference>
<comment type="subcellular location">
    <subcellularLocation>
        <location evidence="1">Membrane</location>
        <topology evidence="1">Multi-pass membrane protein</topology>
    </subcellularLocation>
</comment>
<dbReference type="Proteomes" id="UP000315628">
    <property type="component" value="Unassembled WGS sequence"/>
</dbReference>
<evidence type="ECO:0000313" key="8">
    <source>
        <dbReference type="Proteomes" id="UP000315628"/>
    </source>
</evidence>
<reference evidence="7 8" key="1">
    <citation type="submission" date="2019-06" db="EMBL/GenBank/DDBJ databases">
        <title>Sequencing the genomes of 1000 actinobacteria strains.</title>
        <authorList>
            <person name="Klenk H.-P."/>
        </authorList>
    </citation>
    <scope>NUCLEOTIDE SEQUENCE [LARGE SCALE GENOMIC DNA]</scope>
    <source>
        <strain evidence="7 8">DSM 18935</strain>
    </source>
</reference>
<evidence type="ECO:0000256" key="3">
    <source>
        <dbReference type="ARBA" id="ARBA00022692"/>
    </source>
</evidence>
<dbReference type="AlphaFoldDB" id="A0A560W9X8"/>
<dbReference type="PANTHER" id="PTHR30028:SF0">
    <property type="entry name" value="PROTEIN ALUMINUM SENSITIVE 3"/>
    <property type="match status" value="1"/>
</dbReference>
<keyword evidence="4 6" id="KW-1133">Transmembrane helix</keyword>
<feature type="transmembrane region" description="Helical" evidence="6">
    <location>
        <begin position="12"/>
        <end position="31"/>
    </location>
</feature>
<keyword evidence="8" id="KW-1185">Reference proteome</keyword>
<comment type="similarity">
    <text evidence="2">Belongs to the UPF0014 family.</text>
</comment>
<feature type="transmembrane region" description="Helical" evidence="6">
    <location>
        <begin position="124"/>
        <end position="144"/>
    </location>
</feature>
<protein>
    <submittedName>
        <fullName evidence="7">Putative ABC transport system permease protein</fullName>
    </submittedName>
</protein>
<evidence type="ECO:0000256" key="4">
    <source>
        <dbReference type="ARBA" id="ARBA00022989"/>
    </source>
</evidence>
<evidence type="ECO:0000313" key="7">
    <source>
        <dbReference type="EMBL" id="TWD14428.1"/>
    </source>
</evidence>
<dbReference type="InterPro" id="IPR005226">
    <property type="entry name" value="UPF0014_fam"/>
</dbReference>